<organism evidence="5">
    <name type="scientific">mine drainage metagenome</name>
    <dbReference type="NCBI Taxonomy" id="410659"/>
    <lineage>
        <taxon>unclassified sequences</taxon>
        <taxon>metagenomes</taxon>
        <taxon>ecological metagenomes</taxon>
    </lineage>
</organism>
<dbReference type="Pfam" id="PF00005">
    <property type="entry name" value="ABC_tran"/>
    <property type="match status" value="1"/>
</dbReference>
<dbReference type="GO" id="GO:0016887">
    <property type="term" value="F:ATP hydrolysis activity"/>
    <property type="evidence" value="ECO:0007669"/>
    <property type="project" value="InterPro"/>
</dbReference>
<dbReference type="InterPro" id="IPR050763">
    <property type="entry name" value="ABC_transporter_ATP-binding"/>
</dbReference>
<dbReference type="InterPro" id="IPR027417">
    <property type="entry name" value="P-loop_NTPase"/>
</dbReference>
<dbReference type="PANTHER" id="PTHR42711">
    <property type="entry name" value="ABC TRANSPORTER ATP-BINDING PROTEIN"/>
    <property type="match status" value="1"/>
</dbReference>
<feature type="domain" description="ABC transporter" evidence="4">
    <location>
        <begin position="6"/>
        <end position="236"/>
    </location>
</feature>
<gene>
    <name evidence="5" type="ORF">CARN1_1385</name>
</gene>
<sequence length="238" mass="26551">MSEFALQIDGLVKRYGDFVAVDGISMNVAQGAFFGFLGPNGAGKTTTIGACVGLVRPTAGKISVFGFDTERQWREARRLIGLCPQEINLDRYLSIRDILIYQAGYFGLRGASVRARADDLLERFSLADKANGEYTKLSGGMKRRLMIARSLIHEPKLLVLDEPTAGVDVELRLELWDLLRRLNAEGTTIVLTTHYLEEAEALCKRIAIVRAGRIVTEQDTSDLVRDRDLQDVFLELTR</sequence>
<comment type="caution">
    <text evidence="5">The sequence shown here is derived from an EMBL/GenBank/DDBJ whole genome shotgun (WGS) entry which is preliminary data.</text>
</comment>
<evidence type="ECO:0000259" key="4">
    <source>
        <dbReference type="PROSITE" id="PS50893"/>
    </source>
</evidence>
<name>E6PFY1_9ZZZZ</name>
<evidence type="ECO:0000256" key="1">
    <source>
        <dbReference type="ARBA" id="ARBA00022448"/>
    </source>
</evidence>
<dbReference type="SUPFAM" id="SSF52540">
    <property type="entry name" value="P-loop containing nucleoside triphosphate hydrolases"/>
    <property type="match status" value="1"/>
</dbReference>
<dbReference type="PROSITE" id="PS00211">
    <property type="entry name" value="ABC_TRANSPORTER_1"/>
    <property type="match status" value="1"/>
</dbReference>
<dbReference type="InterPro" id="IPR003593">
    <property type="entry name" value="AAA+_ATPase"/>
</dbReference>
<keyword evidence="1" id="KW-0813">Transport</keyword>
<dbReference type="SMART" id="SM00382">
    <property type="entry name" value="AAA"/>
    <property type="match status" value="1"/>
</dbReference>
<evidence type="ECO:0000313" key="5">
    <source>
        <dbReference type="EMBL" id="CBH75368.1"/>
    </source>
</evidence>
<dbReference type="AlphaFoldDB" id="E6PFY1"/>
<accession>E6PFY1</accession>
<dbReference type="Gene3D" id="3.40.50.300">
    <property type="entry name" value="P-loop containing nucleotide triphosphate hydrolases"/>
    <property type="match status" value="1"/>
</dbReference>
<dbReference type="PANTHER" id="PTHR42711:SF15">
    <property type="entry name" value="ABC-TYPE MULTIDRUG TRANSPORT SYSTEM, ATPASE COMPONENT"/>
    <property type="match status" value="1"/>
</dbReference>
<dbReference type="InterPro" id="IPR003439">
    <property type="entry name" value="ABC_transporter-like_ATP-bd"/>
</dbReference>
<dbReference type="EMBL" id="CABL01000008">
    <property type="protein sequence ID" value="CBH75368.1"/>
    <property type="molecule type" value="Genomic_DNA"/>
</dbReference>
<keyword evidence="3" id="KW-0067">ATP-binding</keyword>
<dbReference type="InterPro" id="IPR017871">
    <property type="entry name" value="ABC_transporter-like_CS"/>
</dbReference>
<protein>
    <submittedName>
        <fullName evidence="5">ABC transporter related</fullName>
    </submittedName>
</protein>
<proteinExistence type="predicted"/>
<evidence type="ECO:0000256" key="2">
    <source>
        <dbReference type="ARBA" id="ARBA00022741"/>
    </source>
</evidence>
<reference evidence="5" key="1">
    <citation type="submission" date="2009-10" db="EMBL/GenBank/DDBJ databases">
        <title>Diversity of trophic interactions inside an arsenic-rich microbial ecosystem.</title>
        <authorList>
            <person name="Bertin P.N."/>
            <person name="Heinrich-Salmeron A."/>
            <person name="Pelletier E."/>
            <person name="Goulhen-Chollet F."/>
            <person name="Arsene-Ploetze F."/>
            <person name="Gallien S."/>
            <person name="Calteau A."/>
            <person name="Vallenet D."/>
            <person name="Casiot C."/>
            <person name="Chane-Woon-Ming B."/>
            <person name="Giloteaux L."/>
            <person name="Barakat M."/>
            <person name="Bonnefoy V."/>
            <person name="Bruneel O."/>
            <person name="Chandler M."/>
            <person name="Cleiss J."/>
            <person name="Duran R."/>
            <person name="Elbaz-Poulichet F."/>
            <person name="Fonknechten N."/>
            <person name="Lauga B."/>
            <person name="Mornico D."/>
            <person name="Ortet P."/>
            <person name="Schaeffer C."/>
            <person name="Siguier P."/>
            <person name="Alexander Thil Smith A."/>
            <person name="Van Dorsselaer A."/>
            <person name="Weissenbach J."/>
            <person name="Medigue C."/>
            <person name="Le Paslier D."/>
        </authorList>
    </citation>
    <scope>NUCLEOTIDE SEQUENCE</scope>
</reference>
<dbReference type="GO" id="GO:0005524">
    <property type="term" value="F:ATP binding"/>
    <property type="evidence" value="ECO:0007669"/>
    <property type="project" value="UniProtKB-KW"/>
</dbReference>
<dbReference type="PROSITE" id="PS50893">
    <property type="entry name" value="ABC_TRANSPORTER_2"/>
    <property type="match status" value="1"/>
</dbReference>
<evidence type="ECO:0000256" key="3">
    <source>
        <dbReference type="ARBA" id="ARBA00022840"/>
    </source>
</evidence>
<keyword evidence="2" id="KW-0547">Nucleotide-binding</keyword>